<reference evidence="3 4" key="1">
    <citation type="journal article" date="2018" name="Science">
        <title>The opium poppy genome and morphinan production.</title>
        <authorList>
            <person name="Guo L."/>
            <person name="Winzer T."/>
            <person name="Yang X."/>
            <person name="Li Y."/>
            <person name="Ning Z."/>
            <person name="He Z."/>
            <person name="Teodor R."/>
            <person name="Lu Y."/>
            <person name="Bowser T.A."/>
            <person name="Graham I.A."/>
            <person name="Ye K."/>
        </authorList>
    </citation>
    <scope>NUCLEOTIDE SEQUENCE [LARGE SCALE GENOMIC DNA]</scope>
    <source>
        <strain evidence="4">cv. HN1</strain>
        <tissue evidence="3">Leaves</tissue>
    </source>
</reference>
<dbReference type="Gramene" id="RZC46383">
    <property type="protein sequence ID" value="RZC46383"/>
    <property type="gene ID" value="C5167_039333"/>
</dbReference>
<dbReference type="AlphaFoldDB" id="A0A4Y7IBT8"/>
<proteinExistence type="predicted"/>
<dbReference type="PANTHER" id="PTHR23272:SF161">
    <property type="entry name" value="ZINC FINGER BED DOMAIN-CONTAINING PROTEIN RICESLEEPER 1-LIKE"/>
    <property type="match status" value="1"/>
</dbReference>
<keyword evidence="4" id="KW-1185">Reference proteome</keyword>
<dbReference type="STRING" id="3469.A0A4Y7IBT8"/>
<accession>A0A4Y7IBT8</accession>
<evidence type="ECO:0000256" key="1">
    <source>
        <dbReference type="SAM" id="MobiDB-lite"/>
    </source>
</evidence>
<organism evidence="3 4">
    <name type="scientific">Papaver somniferum</name>
    <name type="common">Opium poppy</name>
    <dbReference type="NCBI Taxonomy" id="3469"/>
    <lineage>
        <taxon>Eukaryota</taxon>
        <taxon>Viridiplantae</taxon>
        <taxon>Streptophyta</taxon>
        <taxon>Embryophyta</taxon>
        <taxon>Tracheophyta</taxon>
        <taxon>Spermatophyta</taxon>
        <taxon>Magnoliopsida</taxon>
        <taxon>Ranunculales</taxon>
        <taxon>Papaveraceae</taxon>
        <taxon>Papaveroideae</taxon>
        <taxon>Papaver</taxon>
    </lineage>
</organism>
<dbReference type="PANTHER" id="PTHR23272">
    <property type="entry name" value="BED FINGER-RELATED"/>
    <property type="match status" value="1"/>
</dbReference>
<dbReference type="GO" id="GO:0003677">
    <property type="term" value="F:DNA binding"/>
    <property type="evidence" value="ECO:0007669"/>
    <property type="project" value="InterPro"/>
</dbReference>
<dbReference type="SUPFAM" id="SSF53098">
    <property type="entry name" value="Ribonuclease H-like"/>
    <property type="match status" value="1"/>
</dbReference>
<feature type="compositionally biased region" description="Polar residues" evidence="1">
    <location>
        <begin position="212"/>
        <end position="229"/>
    </location>
</feature>
<dbReference type="InterPro" id="IPR012337">
    <property type="entry name" value="RNaseH-like_sf"/>
</dbReference>
<dbReference type="InterPro" id="IPR025525">
    <property type="entry name" value="hAT-like_transposase_RNase-H"/>
</dbReference>
<gene>
    <name evidence="3" type="ORF">C5167_039333</name>
</gene>
<evidence type="ECO:0000259" key="2">
    <source>
        <dbReference type="Pfam" id="PF14372"/>
    </source>
</evidence>
<feature type="region of interest" description="Disordered" evidence="1">
    <location>
        <begin position="212"/>
        <end position="231"/>
    </location>
</feature>
<protein>
    <recommendedName>
        <fullName evidence="2">hAT-like transposase RNase-H fold domain-containing protein</fullName>
    </recommendedName>
</protein>
<evidence type="ECO:0000313" key="4">
    <source>
        <dbReference type="Proteomes" id="UP000316621"/>
    </source>
</evidence>
<dbReference type="EMBL" id="CM010715">
    <property type="protein sequence ID" value="RZC46383.1"/>
    <property type="molecule type" value="Genomic_DNA"/>
</dbReference>
<dbReference type="Proteomes" id="UP000316621">
    <property type="component" value="Chromosome 1"/>
</dbReference>
<dbReference type="Pfam" id="PF14372">
    <property type="entry name" value="hAT-like_RNase-H"/>
    <property type="match status" value="1"/>
</dbReference>
<sequence>MFASSVRYGQFRNACRSVGMRPKKLQTDCEHRWNSTYMMLKDVLHYRNAIQRCLADMACRYSVTNSDWEYAELLCNFLQPFYEATNYFSGVDYATSNSVLRFLFVIGKVFSAHRNIPSLKVIIATMEEKFVKYWGETPYLFAIACILDPRLNFKGMETTLSDIEECFGTSSYTIRCHKEQSSLISQKLKSLFAEYVTAMEADGQVNTVSNTSATLTSTHPPLQGNSWDASSSSSVEDIFWESRSKGA</sequence>
<name>A0A4Y7IBT8_PAPSO</name>
<evidence type="ECO:0000313" key="3">
    <source>
        <dbReference type="EMBL" id="RZC46383.1"/>
    </source>
</evidence>
<feature type="domain" description="hAT-like transposase RNase-H fold" evidence="2">
    <location>
        <begin position="90"/>
        <end position="195"/>
    </location>
</feature>